<dbReference type="GO" id="GO:0030246">
    <property type="term" value="F:carbohydrate binding"/>
    <property type="evidence" value="ECO:0007669"/>
    <property type="project" value="UniProtKB-ARBA"/>
</dbReference>
<comment type="subcellular location">
    <subcellularLocation>
        <location evidence="1">Cell envelope</location>
    </subcellularLocation>
</comment>
<dbReference type="EMBL" id="JACHXN010000001">
    <property type="protein sequence ID" value="MBB3144166.1"/>
    <property type="molecule type" value="Genomic_DNA"/>
</dbReference>
<dbReference type="Pfam" id="PF13407">
    <property type="entry name" value="Peripla_BP_4"/>
    <property type="match status" value="1"/>
</dbReference>
<protein>
    <submittedName>
        <fullName evidence="6">Ribose transport system substrate-binding protein</fullName>
    </submittedName>
</protein>
<comment type="similarity">
    <text evidence="2">Belongs to the bacterial solute-binding protein 2 family.</text>
</comment>
<comment type="caution">
    <text evidence="6">The sequence shown here is derived from an EMBL/GenBank/DDBJ whole genome shotgun (WGS) entry which is preliminary data.</text>
</comment>
<evidence type="ECO:0000256" key="3">
    <source>
        <dbReference type="ARBA" id="ARBA00022729"/>
    </source>
</evidence>
<accession>A0A839TZU6</accession>
<name>A0A839TZU6_9HYPH</name>
<dbReference type="GO" id="GO:0030313">
    <property type="term" value="C:cell envelope"/>
    <property type="evidence" value="ECO:0007669"/>
    <property type="project" value="UniProtKB-SubCell"/>
</dbReference>
<evidence type="ECO:0000256" key="1">
    <source>
        <dbReference type="ARBA" id="ARBA00004196"/>
    </source>
</evidence>
<keyword evidence="7" id="KW-1185">Reference proteome</keyword>
<sequence length="313" mass="32138">MKKTLKALLLASTIIATPATVMAGEIAVIVKTTNSNFWQNVNKGASAAIAGQSEHTMTFNGPAAESAIADELNMVENAINRGVIGIVLAPSDPDALAPAVKKANEAGIPVAIIDSALSDASKGTFQTFLSTDNCAAGKLAATMMIDKVGKEGKVAVMSYVAGVGSEVGRVGCFVDYLKANSKLEIVGPYYSQSQMATALNQTTDVLAANPDLKGIFGANEPTAVGMGRAIVQAGKVGEVVAIGFDGNEDLQAFVKDGTLVATMVQGSYQMGELGVKAILDIVGGKKAEPKIDTGVVAVTKDNIAAPEAKNVLY</sequence>
<organism evidence="6 7">
    <name type="scientific">Phyllobacterium trifolii</name>
    <dbReference type="NCBI Taxonomy" id="300193"/>
    <lineage>
        <taxon>Bacteria</taxon>
        <taxon>Pseudomonadati</taxon>
        <taxon>Pseudomonadota</taxon>
        <taxon>Alphaproteobacteria</taxon>
        <taxon>Hyphomicrobiales</taxon>
        <taxon>Phyllobacteriaceae</taxon>
        <taxon>Phyllobacterium</taxon>
    </lineage>
</organism>
<dbReference type="RefSeq" id="WP_112527686.1">
    <property type="nucleotide sequence ID" value="NZ_JACHXN010000001.1"/>
</dbReference>
<dbReference type="PANTHER" id="PTHR46847">
    <property type="entry name" value="D-ALLOSE-BINDING PERIPLASMIC PROTEIN-RELATED"/>
    <property type="match status" value="1"/>
</dbReference>
<feature type="chain" id="PRO_5032967077" evidence="4">
    <location>
        <begin position="24"/>
        <end position="313"/>
    </location>
</feature>
<evidence type="ECO:0000256" key="2">
    <source>
        <dbReference type="ARBA" id="ARBA00007639"/>
    </source>
</evidence>
<evidence type="ECO:0000313" key="7">
    <source>
        <dbReference type="Proteomes" id="UP000554520"/>
    </source>
</evidence>
<keyword evidence="3 4" id="KW-0732">Signal</keyword>
<dbReference type="AlphaFoldDB" id="A0A839TZU6"/>
<evidence type="ECO:0000256" key="4">
    <source>
        <dbReference type="SAM" id="SignalP"/>
    </source>
</evidence>
<dbReference type="InterPro" id="IPR025997">
    <property type="entry name" value="SBP_2_dom"/>
</dbReference>
<dbReference type="InterPro" id="IPR028082">
    <property type="entry name" value="Peripla_BP_I"/>
</dbReference>
<dbReference type="SUPFAM" id="SSF53822">
    <property type="entry name" value="Periplasmic binding protein-like I"/>
    <property type="match status" value="1"/>
</dbReference>
<feature type="signal peptide" evidence="4">
    <location>
        <begin position="1"/>
        <end position="23"/>
    </location>
</feature>
<gene>
    <name evidence="6" type="ORF">FHS21_000549</name>
</gene>
<dbReference type="PANTHER" id="PTHR46847:SF1">
    <property type="entry name" value="D-ALLOSE-BINDING PERIPLASMIC PROTEIN-RELATED"/>
    <property type="match status" value="1"/>
</dbReference>
<evidence type="ECO:0000259" key="5">
    <source>
        <dbReference type="Pfam" id="PF13407"/>
    </source>
</evidence>
<dbReference type="Gene3D" id="3.40.50.2300">
    <property type="match status" value="2"/>
</dbReference>
<evidence type="ECO:0000313" key="6">
    <source>
        <dbReference type="EMBL" id="MBB3144166.1"/>
    </source>
</evidence>
<feature type="domain" description="Periplasmic binding protein" evidence="5">
    <location>
        <begin position="26"/>
        <end position="286"/>
    </location>
</feature>
<dbReference type="Proteomes" id="UP000554520">
    <property type="component" value="Unassembled WGS sequence"/>
</dbReference>
<dbReference type="CDD" id="cd20008">
    <property type="entry name" value="PBP1_ABC_sugar_binding-like"/>
    <property type="match status" value="1"/>
</dbReference>
<reference evidence="6 7" key="1">
    <citation type="submission" date="2020-08" db="EMBL/GenBank/DDBJ databases">
        <title>Genomic Encyclopedia of Type Strains, Phase III (KMG-III): the genomes of soil and plant-associated and newly described type strains.</title>
        <authorList>
            <person name="Whitman W."/>
        </authorList>
    </citation>
    <scope>NUCLEOTIDE SEQUENCE [LARGE SCALE GENOMIC DNA]</scope>
    <source>
        <strain evidence="6 7">CECT 7015</strain>
    </source>
</reference>
<proteinExistence type="inferred from homology"/>